<dbReference type="AlphaFoldDB" id="A0A915IZB3"/>
<keyword evidence="1" id="KW-1185">Reference proteome</keyword>
<evidence type="ECO:0000313" key="2">
    <source>
        <dbReference type="WBParaSite" id="nRc.2.0.1.t19460-RA"/>
    </source>
</evidence>
<reference evidence="2" key="1">
    <citation type="submission" date="2022-11" db="UniProtKB">
        <authorList>
            <consortium name="WormBaseParasite"/>
        </authorList>
    </citation>
    <scope>IDENTIFICATION</scope>
</reference>
<proteinExistence type="predicted"/>
<evidence type="ECO:0000313" key="1">
    <source>
        <dbReference type="Proteomes" id="UP000887565"/>
    </source>
</evidence>
<protein>
    <submittedName>
        <fullName evidence="2">Uncharacterized protein</fullName>
    </submittedName>
</protein>
<organism evidence="1 2">
    <name type="scientific">Romanomermis culicivorax</name>
    <name type="common">Nematode worm</name>
    <dbReference type="NCBI Taxonomy" id="13658"/>
    <lineage>
        <taxon>Eukaryota</taxon>
        <taxon>Metazoa</taxon>
        <taxon>Ecdysozoa</taxon>
        <taxon>Nematoda</taxon>
        <taxon>Enoplea</taxon>
        <taxon>Dorylaimia</taxon>
        <taxon>Mermithida</taxon>
        <taxon>Mermithoidea</taxon>
        <taxon>Mermithidae</taxon>
        <taxon>Romanomermis</taxon>
    </lineage>
</organism>
<sequence length="92" mass="9613">MAFLVTEHSSPAFDAIHQAVNQAGPFPQSATVISPSATTVATIVCSPTVTRATTLQMLLAPAQKLSTVVTITLPAVEATSTVEMLHPVNNNR</sequence>
<dbReference type="WBParaSite" id="nRc.2.0.1.t19460-RA">
    <property type="protein sequence ID" value="nRc.2.0.1.t19460-RA"/>
    <property type="gene ID" value="nRc.2.0.1.g19460"/>
</dbReference>
<dbReference type="Proteomes" id="UP000887565">
    <property type="component" value="Unplaced"/>
</dbReference>
<name>A0A915IZB3_ROMCU</name>
<accession>A0A915IZB3</accession>